<dbReference type="EMBL" id="VLLI01000006">
    <property type="protein sequence ID" value="TWJ00037.1"/>
    <property type="molecule type" value="Genomic_DNA"/>
</dbReference>
<comment type="caution">
    <text evidence="1">The sequence shown here is derived from an EMBL/GenBank/DDBJ whole genome shotgun (WGS) entry which is preliminary data.</text>
</comment>
<dbReference type="AlphaFoldDB" id="A0A562U3W7"/>
<proteinExistence type="predicted"/>
<evidence type="ECO:0000313" key="2">
    <source>
        <dbReference type="Proteomes" id="UP000317010"/>
    </source>
</evidence>
<gene>
    <name evidence="1" type="ORF">JN11_02452</name>
</gene>
<dbReference type="PANTHER" id="PTHR38471">
    <property type="entry name" value="FOUR HELIX BUNDLE PROTEIN"/>
    <property type="match status" value="1"/>
</dbReference>
<sequence length="128" mass="15076">MSYYNLEELEVYQLTESFSDEIWFIVAKWDYFASDTVGKQIVRSADSIGANIAEGYGRYHYKENRNFCYFSRGSIIETKGWLKKSQTRNLISEEQFNKLFEELQTIHLKLNAYLKFIGKSAVVNKEDK</sequence>
<dbReference type="RefSeq" id="WP_144912853.1">
    <property type="nucleotide sequence ID" value="NZ_VLLI01000006.1"/>
</dbReference>
<dbReference type="Pfam" id="PF05635">
    <property type="entry name" value="23S_rRNA_IVP"/>
    <property type="match status" value="1"/>
</dbReference>
<keyword evidence="2" id="KW-1185">Reference proteome</keyword>
<organism evidence="1 2">
    <name type="scientific">Mucilaginibacter frigoritolerans</name>
    <dbReference type="NCBI Taxonomy" id="652788"/>
    <lineage>
        <taxon>Bacteria</taxon>
        <taxon>Pseudomonadati</taxon>
        <taxon>Bacteroidota</taxon>
        <taxon>Sphingobacteriia</taxon>
        <taxon>Sphingobacteriales</taxon>
        <taxon>Sphingobacteriaceae</taxon>
        <taxon>Mucilaginibacter</taxon>
    </lineage>
</organism>
<name>A0A562U3W7_9SPHI</name>
<dbReference type="NCBIfam" id="TIGR02436">
    <property type="entry name" value="four helix bundle protein"/>
    <property type="match status" value="1"/>
</dbReference>
<dbReference type="SUPFAM" id="SSF158446">
    <property type="entry name" value="IVS-encoded protein-like"/>
    <property type="match status" value="1"/>
</dbReference>
<protein>
    <submittedName>
        <fullName evidence="1">Four helix bundle protein</fullName>
    </submittedName>
</protein>
<reference evidence="1 2" key="1">
    <citation type="submission" date="2019-07" db="EMBL/GenBank/DDBJ databases">
        <title>Genomic Encyclopedia of Archaeal and Bacterial Type Strains, Phase II (KMG-II): from individual species to whole genera.</title>
        <authorList>
            <person name="Goeker M."/>
        </authorList>
    </citation>
    <scope>NUCLEOTIDE SEQUENCE [LARGE SCALE GENOMIC DNA]</scope>
    <source>
        <strain evidence="1 2">ATCC BAA-1854</strain>
    </source>
</reference>
<dbReference type="Proteomes" id="UP000317010">
    <property type="component" value="Unassembled WGS sequence"/>
</dbReference>
<dbReference type="CDD" id="cd16377">
    <property type="entry name" value="23S_rRNA_IVP_like"/>
    <property type="match status" value="1"/>
</dbReference>
<dbReference type="OrthoDB" id="9811959at2"/>
<dbReference type="Gene3D" id="1.20.1440.60">
    <property type="entry name" value="23S rRNA-intervening sequence"/>
    <property type="match status" value="1"/>
</dbReference>
<dbReference type="InterPro" id="IPR012657">
    <property type="entry name" value="23S_rRNA-intervening_sequence"/>
</dbReference>
<accession>A0A562U3W7</accession>
<dbReference type="InterPro" id="IPR036583">
    <property type="entry name" value="23S_rRNA_IVS_sf"/>
</dbReference>
<dbReference type="PANTHER" id="PTHR38471:SF2">
    <property type="entry name" value="FOUR HELIX BUNDLE PROTEIN"/>
    <property type="match status" value="1"/>
</dbReference>
<evidence type="ECO:0000313" key="1">
    <source>
        <dbReference type="EMBL" id="TWJ00037.1"/>
    </source>
</evidence>